<feature type="region of interest" description="Disordered" evidence="1">
    <location>
        <begin position="88"/>
        <end position="110"/>
    </location>
</feature>
<comment type="caution">
    <text evidence="2">The sequence shown here is derived from an EMBL/GenBank/DDBJ whole genome shotgun (WGS) entry which is preliminary data.</text>
</comment>
<accession>A0A542SP97</accession>
<evidence type="ECO:0000313" key="2">
    <source>
        <dbReference type="EMBL" id="TQK76412.1"/>
    </source>
</evidence>
<keyword evidence="3" id="KW-1185">Reference proteome</keyword>
<gene>
    <name evidence="2" type="ORF">FB389_1083</name>
</gene>
<sequence>MTSVMAAIVAIGVALGSVLAMVIGNHIERVRVQGVADIAAVAAATAAQSDRFPPCQVATEVVERAKGVVGSCDVDAAGVASVIVRLDPGGPAGSARAGPQEAAGEVRARP</sequence>
<name>A0A542SP97_9MICO</name>
<evidence type="ECO:0008006" key="4">
    <source>
        <dbReference type="Google" id="ProtNLM"/>
    </source>
</evidence>
<protein>
    <recommendedName>
        <fullName evidence="4">Secretion/DNA translocation related TadE-like protein</fullName>
    </recommendedName>
</protein>
<evidence type="ECO:0000256" key="1">
    <source>
        <dbReference type="SAM" id="MobiDB-lite"/>
    </source>
</evidence>
<evidence type="ECO:0000313" key="3">
    <source>
        <dbReference type="Proteomes" id="UP000316181"/>
    </source>
</evidence>
<organism evidence="2 3">
    <name type="scientific">Rarobacter incanus</name>
    <dbReference type="NCBI Taxonomy" id="153494"/>
    <lineage>
        <taxon>Bacteria</taxon>
        <taxon>Bacillati</taxon>
        <taxon>Actinomycetota</taxon>
        <taxon>Actinomycetes</taxon>
        <taxon>Micrococcales</taxon>
        <taxon>Rarobacteraceae</taxon>
        <taxon>Rarobacter</taxon>
    </lineage>
</organism>
<reference evidence="2 3" key="1">
    <citation type="submission" date="2019-06" db="EMBL/GenBank/DDBJ databases">
        <title>Sequencing the genomes of 1000 actinobacteria strains.</title>
        <authorList>
            <person name="Klenk H.-P."/>
        </authorList>
    </citation>
    <scope>NUCLEOTIDE SEQUENCE [LARGE SCALE GENOMIC DNA]</scope>
    <source>
        <strain evidence="2 3">DSM 10596</strain>
    </source>
</reference>
<dbReference type="EMBL" id="VFNV01000001">
    <property type="protein sequence ID" value="TQK76412.1"/>
    <property type="molecule type" value="Genomic_DNA"/>
</dbReference>
<dbReference type="AlphaFoldDB" id="A0A542SP97"/>
<dbReference type="RefSeq" id="WP_142111693.1">
    <property type="nucleotide sequence ID" value="NZ_BAAATB010000002.1"/>
</dbReference>
<dbReference type="Proteomes" id="UP000316181">
    <property type="component" value="Unassembled WGS sequence"/>
</dbReference>
<proteinExistence type="predicted"/>